<proteinExistence type="predicted"/>
<keyword evidence="1 5" id="KW-0808">Transferase</keyword>
<dbReference type="InterPro" id="IPR001296">
    <property type="entry name" value="Glyco_trans_1"/>
</dbReference>
<sequence length="453" mass="50131">MVVEHPPARKTGGPEAMGLEPTHWRKQNGEERLAKSSSAESSPGTPIALRLLIMTQFFPPDFAATGQLIEELVKQLASQRVDVRVFTGQPGYAFEKEKAPQVETDGQVWIKRSRMTQLFSNRLLGKVLNGVLFSLRAILHLIRQQRQYDIVLVTTAPPFLSVIAYLANRLLGIRYVCLLYDLYPDIAIELNIVEETHPIAKMWRYINRKIWRRAENIIVLSTSMKQRIVGHCPDIEGKVSVIHSWANPEKIVPIAKADNWFAKTHNLVDPFVVMYSGNMGRCHDIDTIFAAAKQLKNEPILFVCIGGGAKQSHLLETIAAEGLNNFLFLPYQPKSVLPYSLTACDLALVSVSEGMQSLVAPSKLYPAMATGRPIAAICPPDSYLGALLEAAKGGKAFANGESELLADFILSLANNRASATQLGEAGRQYMESHFTPELIAKQYLQVLAQAAKP</sequence>
<dbReference type="PATRIC" id="fig|1666911.3.peg.4798"/>
<dbReference type="GO" id="GO:0009103">
    <property type="term" value="P:lipopolysaccharide biosynthetic process"/>
    <property type="evidence" value="ECO:0007669"/>
    <property type="project" value="TreeGrafter"/>
</dbReference>
<name>A0A0P7ZWS7_9CYAN</name>
<evidence type="ECO:0000313" key="6">
    <source>
        <dbReference type="Proteomes" id="UP000050465"/>
    </source>
</evidence>
<dbReference type="STRING" id="1666911.HLUCCA11_12940"/>
<dbReference type="Pfam" id="PF00534">
    <property type="entry name" value="Glycos_transf_1"/>
    <property type="match status" value="1"/>
</dbReference>
<dbReference type="Proteomes" id="UP000050465">
    <property type="component" value="Unassembled WGS sequence"/>
</dbReference>
<dbReference type="AlphaFoldDB" id="A0A0P7ZWS7"/>
<dbReference type="Gene3D" id="3.40.50.2000">
    <property type="entry name" value="Glycogen Phosphorylase B"/>
    <property type="match status" value="2"/>
</dbReference>
<reference evidence="5 6" key="1">
    <citation type="submission" date="2015-09" db="EMBL/GenBank/DDBJ databases">
        <title>Identification and resolution of microdiversity through metagenomic sequencing of parallel consortia.</title>
        <authorList>
            <person name="Nelson W.C."/>
            <person name="Romine M.F."/>
            <person name="Lindemann S.R."/>
        </authorList>
    </citation>
    <scope>NUCLEOTIDE SEQUENCE [LARGE SCALE GENOMIC DNA]</scope>
    <source>
        <strain evidence="5">Ana</strain>
    </source>
</reference>
<evidence type="ECO:0000259" key="3">
    <source>
        <dbReference type="Pfam" id="PF00534"/>
    </source>
</evidence>
<evidence type="ECO:0000256" key="1">
    <source>
        <dbReference type="ARBA" id="ARBA00022679"/>
    </source>
</evidence>
<gene>
    <name evidence="5" type="ORF">HLUCCA11_12940</name>
</gene>
<evidence type="ECO:0000256" key="2">
    <source>
        <dbReference type="SAM" id="MobiDB-lite"/>
    </source>
</evidence>
<dbReference type="GO" id="GO:0016757">
    <property type="term" value="F:glycosyltransferase activity"/>
    <property type="evidence" value="ECO:0007669"/>
    <property type="project" value="InterPro"/>
</dbReference>
<dbReference type="EMBL" id="LJZR01000016">
    <property type="protein sequence ID" value="KPQ34841.1"/>
    <property type="molecule type" value="Genomic_DNA"/>
</dbReference>
<comment type="caution">
    <text evidence="5">The sequence shown here is derived from an EMBL/GenBank/DDBJ whole genome shotgun (WGS) entry which is preliminary data.</text>
</comment>
<dbReference type="CDD" id="cd03794">
    <property type="entry name" value="GT4_WbuB-like"/>
    <property type="match status" value="1"/>
</dbReference>
<dbReference type="InterPro" id="IPR028098">
    <property type="entry name" value="Glyco_trans_4-like_N"/>
</dbReference>
<feature type="domain" description="Glycosyl transferase family 1" evidence="3">
    <location>
        <begin position="259"/>
        <end position="428"/>
    </location>
</feature>
<evidence type="ECO:0000259" key="4">
    <source>
        <dbReference type="Pfam" id="PF13439"/>
    </source>
</evidence>
<evidence type="ECO:0000313" key="5">
    <source>
        <dbReference type="EMBL" id="KPQ34841.1"/>
    </source>
</evidence>
<organism evidence="5 6">
    <name type="scientific">Phormidesmis priestleyi Ana</name>
    <dbReference type="NCBI Taxonomy" id="1666911"/>
    <lineage>
        <taxon>Bacteria</taxon>
        <taxon>Bacillati</taxon>
        <taxon>Cyanobacteriota</taxon>
        <taxon>Cyanophyceae</taxon>
        <taxon>Leptolyngbyales</taxon>
        <taxon>Leptolyngbyaceae</taxon>
        <taxon>Phormidesmis</taxon>
    </lineage>
</organism>
<dbReference type="PANTHER" id="PTHR46401">
    <property type="entry name" value="GLYCOSYLTRANSFERASE WBBK-RELATED"/>
    <property type="match status" value="1"/>
</dbReference>
<feature type="domain" description="Glycosyltransferase subfamily 4-like N-terminal" evidence="4">
    <location>
        <begin position="68"/>
        <end position="249"/>
    </location>
</feature>
<dbReference type="PANTHER" id="PTHR46401:SF2">
    <property type="entry name" value="GLYCOSYLTRANSFERASE WBBK-RELATED"/>
    <property type="match status" value="1"/>
</dbReference>
<feature type="region of interest" description="Disordered" evidence="2">
    <location>
        <begin position="1"/>
        <end position="43"/>
    </location>
</feature>
<dbReference type="Pfam" id="PF13439">
    <property type="entry name" value="Glyco_transf_4"/>
    <property type="match status" value="1"/>
</dbReference>
<dbReference type="SUPFAM" id="SSF53756">
    <property type="entry name" value="UDP-Glycosyltransferase/glycogen phosphorylase"/>
    <property type="match status" value="1"/>
</dbReference>
<protein>
    <submittedName>
        <fullName evidence="5">Glycosyltransferase</fullName>
    </submittedName>
</protein>
<accession>A0A0P7ZWS7</accession>